<dbReference type="EMBL" id="JAHMUF010000012">
    <property type="protein sequence ID" value="KAG7193357.1"/>
    <property type="molecule type" value="Genomic_DNA"/>
</dbReference>
<keyword evidence="2" id="KW-0812">Transmembrane</keyword>
<dbReference type="RefSeq" id="XP_043048905.1">
    <property type="nucleotide sequence ID" value="XM_043191598.1"/>
</dbReference>
<dbReference type="Proteomes" id="UP000790833">
    <property type="component" value="Unassembled WGS sequence"/>
</dbReference>
<dbReference type="AlphaFoldDB" id="A0A9P7V8K3"/>
<organism evidence="4 5">
    <name type="scientific">Scheffersomyces spartinae</name>
    <dbReference type="NCBI Taxonomy" id="45513"/>
    <lineage>
        <taxon>Eukaryota</taxon>
        <taxon>Fungi</taxon>
        <taxon>Dikarya</taxon>
        <taxon>Ascomycota</taxon>
        <taxon>Saccharomycotina</taxon>
        <taxon>Pichiomycetes</taxon>
        <taxon>Debaryomycetaceae</taxon>
        <taxon>Scheffersomyces</taxon>
    </lineage>
</organism>
<evidence type="ECO:0000259" key="3">
    <source>
        <dbReference type="Pfam" id="PF04478"/>
    </source>
</evidence>
<feature type="transmembrane region" description="Helical" evidence="2">
    <location>
        <begin position="20"/>
        <end position="38"/>
    </location>
</feature>
<feature type="region of interest" description="Disordered" evidence="1">
    <location>
        <begin position="179"/>
        <end position="241"/>
    </location>
</feature>
<keyword evidence="5" id="KW-1185">Reference proteome</keyword>
<feature type="domain" description="Mid2" evidence="3">
    <location>
        <begin position="250"/>
        <end position="320"/>
    </location>
</feature>
<evidence type="ECO:0000256" key="1">
    <source>
        <dbReference type="SAM" id="MobiDB-lite"/>
    </source>
</evidence>
<dbReference type="OrthoDB" id="4026433at2759"/>
<evidence type="ECO:0000313" key="4">
    <source>
        <dbReference type="EMBL" id="KAG7193357.1"/>
    </source>
</evidence>
<protein>
    <recommendedName>
        <fullName evidence="3">Mid2 domain-containing protein</fullName>
    </recommendedName>
</protein>
<evidence type="ECO:0000256" key="2">
    <source>
        <dbReference type="SAM" id="Phobius"/>
    </source>
</evidence>
<dbReference type="GeneID" id="66114148"/>
<keyword evidence="2" id="KW-1133">Transmembrane helix</keyword>
<name>A0A9P7V8K3_9ASCO</name>
<accession>A0A9P7V8K3</accession>
<dbReference type="Pfam" id="PF04478">
    <property type="entry name" value="Mid2"/>
    <property type="match status" value="1"/>
</dbReference>
<evidence type="ECO:0000313" key="5">
    <source>
        <dbReference type="Proteomes" id="UP000790833"/>
    </source>
</evidence>
<feature type="transmembrane region" description="Helical" evidence="2">
    <location>
        <begin position="291"/>
        <end position="314"/>
    </location>
</feature>
<comment type="caution">
    <text evidence="4">The sequence shown here is derived from an EMBL/GenBank/DDBJ whole genome shotgun (WGS) entry which is preliminary data.</text>
</comment>
<keyword evidence="2" id="KW-0472">Membrane</keyword>
<sequence>MSEPKNTNERVEVSRSVKYMRWSAVVVTALVVIGYSAIHCPHVGGGNGNALTSSKQEGIYNRIDVHNHNIHDCHQIHRLDVTDDVAQASTDILMLLEATSNNIESLSSMKDHHEWIKTTMVTSMVDSRVELLPEVDIQRRADNSSSIVVGDTFSTNFASAAFSNTGALLSSTSSTIFNSPTSSSSKTSSSSSATPQDVTSSETSSSTQEPSPSPTSSSTFALSTSETATSSSSSSDTATKSAGSSSAVISTFATVDNGKTIVVTQTSFVSTTPTSSSSKQASGGLSNTNKIVVGVVVGVGGSIIVGIIAVLFYIKSRKKDEYQSAGWTFWRKGEKGGDDDFLNGELGVRDRNINQGSNF</sequence>
<gene>
    <name evidence="4" type="ORF">KQ657_000774</name>
</gene>
<proteinExistence type="predicted"/>
<dbReference type="InterPro" id="IPR007567">
    <property type="entry name" value="Mid2_dom"/>
</dbReference>
<reference evidence="4" key="1">
    <citation type="submission" date="2021-03" db="EMBL/GenBank/DDBJ databases">
        <authorList>
            <person name="Palmer J.M."/>
        </authorList>
    </citation>
    <scope>NUCLEOTIDE SEQUENCE</scope>
    <source>
        <strain evidence="4">ARV_011</strain>
    </source>
</reference>